<feature type="region of interest" description="Disordered" evidence="1">
    <location>
        <begin position="1"/>
        <end position="55"/>
    </location>
</feature>
<feature type="compositionally biased region" description="Basic and acidic residues" evidence="1">
    <location>
        <begin position="25"/>
        <end position="36"/>
    </location>
</feature>
<sequence>MTRTGASAASIEVMDRRIARLQPKGKAEQPKGKEKGMAQAAEPEPNSFDAALSSSTAAAHRHLCTRCLHTAMVLDAAGIEYEIAS</sequence>
<protein>
    <submittedName>
        <fullName evidence="2">Uncharacterized protein</fullName>
    </submittedName>
</protein>
<gene>
    <name evidence="2" type="ORF">AWC04_08500</name>
</gene>
<keyword evidence="3" id="KW-1185">Reference proteome</keyword>
<dbReference type="Proteomes" id="UP000193484">
    <property type="component" value="Unassembled WGS sequence"/>
</dbReference>
<comment type="caution">
    <text evidence="2">The sequence shown here is derived from an EMBL/GenBank/DDBJ whole genome shotgun (WGS) entry which is preliminary data.</text>
</comment>
<evidence type="ECO:0000313" key="2">
    <source>
        <dbReference type="EMBL" id="ORV04623.1"/>
    </source>
</evidence>
<reference evidence="2 3" key="1">
    <citation type="submission" date="2016-01" db="EMBL/GenBank/DDBJ databases">
        <title>The new phylogeny of the genus Mycobacterium.</title>
        <authorList>
            <person name="Tarcisio F."/>
            <person name="Conor M."/>
            <person name="Antonella G."/>
            <person name="Elisabetta G."/>
            <person name="Giulia F.S."/>
            <person name="Sara T."/>
            <person name="Anna F."/>
            <person name="Clotilde B."/>
            <person name="Roberto B."/>
            <person name="Veronica D.S."/>
            <person name="Fabio R."/>
            <person name="Monica P."/>
            <person name="Olivier J."/>
            <person name="Enrico T."/>
            <person name="Nicola S."/>
        </authorList>
    </citation>
    <scope>NUCLEOTIDE SEQUENCE [LARGE SCALE GENOMIC DNA]</scope>
    <source>
        <strain evidence="2 3">DSM 44179</strain>
    </source>
</reference>
<accession>A0A1X1RFZ0</accession>
<evidence type="ECO:0000256" key="1">
    <source>
        <dbReference type="SAM" id="MobiDB-lite"/>
    </source>
</evidence>
<dbReference type="EMBL" id="LQOJ01000030">
    <property type="protein sequence ID" value="ORV04623.1"/>
    <property type="molecule type" value="Genomic_DNA"/>
</dbReference>
<organism evidence="2 3">
    <name type="scientific">Mycolicibacterium fallax</name>
    <name type="common">Mycobacterium fallax</name>
    <dbReference type="NCBI Taxonomy" id="1793"/>
    <lineage>
        <taxon>Bacteria</taxon>
        <taxon>Bacillati</taxon>
        <taxon>Actinomycetota</taxon>
        <taxon>Actinomycetes</taxon>
        <taxon>Mycobacteriales</taxon>
        <taxon>Mycobacteriaceae</taxon>
        <taxon>Mycolicibacterium</taxon>
    </lineage>
</organism>
<evidence type="ECO:0000313" key="3">
    <source>
        <dbReference type="Proteomes" id="UP000193484"/>
    </source>
</evidence>
<name>A0A1X1RFZ0_MYCFA</name>
<dbReference type="AlphaFoldDB" id="A0A1X1RFZ0"/>
<proteinExistence type="predicted"/>